<keyword evidence="3" id="KW-0812">Transmembrane</keyword>
<feature type="compositionally biased region" description="Low complexity" evidence="2">
    <location>
        <begin position="575"/>
        <end position="604"/>
    </location>
</feature>
<evidence type="ECO:0000313" key="5">
    <source>
        <dbReference type="EMBL" id="TNV87947.1"/>
    </source>
</evidence>
<protein>
    <recommendedName>
        <fullName evidence="4">PAS domain-containing protein</fullName>
    </recommendedName>
</protein>
<feature type="compositionally biased region" description="Polar residues" evidence="2">
    <location>
        <begin position="552"/>
        <end position="564"/>
    </location>
</feature>
<dbReference type="EMBL" id="RRYP01000132">
    <property type="protein sequence ID" value="TNV87947.1"/>
    <property type="molecule type" value="Genomic_DNA"/>
</dbReference>
<keyword evidence="1" id="KW-0040">ANK repeat</keyword>
<dbReference type="InterPro" id="IPR002110">
    <property type="entry name" value="Ankyrin_rpt"/>
</dbReference>
<dbReference type="InterPro" id="IPR000014">
    <property type="entry name" value="PAS"/>
</dbReference>
<dbReference type="PROSITE" id="PS50112">
    <property type="entry name" value="PAS"/>
    <property type="match status" value="1"/>
</dbReference>
<organism evidence="5 6">
    <name type="scientific">Halteria grandinella</name>
    <dbReference type="NCBI Taxonomy" id="5974"/>
    <lineage>
        <taxon>Eukaryota</taxon>
        <taxon>Sar</taxon>
        <taxon>Alveolata</taxon>
        <taxon>Ciliophora</taxon>
        <taxon>Intramacronucleata</taxon>
        <taxon>Spirotrichea</taxon>
        <taxon>Stichotrichia</taxon>
        <taxon>Sporadotrichida</taxon>
        <taxon>Halteriidae</taxon>
        <taxon>Halteria</taxon>
    </lineage>
</organism>
<feature type="transmembrane region" description="Helical" evidence="3">
    <location>
        <begin position="862"/>
        <end position="886"/>
    </location>
</feature>
<dbReference type="Pfam" id="PF12796">
    <property type="entry name" value="Ank_2"/>
    <property type="match status" value="2"/>
</dbReference>
<dbReference type="Gene3D" id="3.30.450.20">
    <property type="entry name" value="PAS domain"/>
    <property type="match status" value="1"/>
</dbReference>
<feature type="region of interest" description="Disordered" evidence="2">
    <location>
        <begin position="1187"/>
        <end position="1242"/>
    </location>
</feature>
<feature type="region of interest" description="Disordered" evidence="2">
    <location>
        <begin position="544"/>
        <end position="604"/>
    </location>
</feature>
<proteinExistence type="predicted"/>
<keyword evidence="6" id="KW-1185">Reference proteome</keyword>
<dbReference type="InterPro" id="IPR036770">
    <property type="entry name" value="Ankyrin_rpt-contain_sf"/>
</dbReference>
<keyword evidence="3" id="KW-0472">Membrane</keyword>
<dbReference type="PANTHER" id="PTHR31600">
    <property type="entry name" value="TINY MACROCYSTS PROTEIN B-RELATED"/>
    <property type="match status" value="1"/>
</dbReference>
<evidence type="ECO:0000256" key="1">
    <source>
        <dbReference type="PROSITE-ProRule" id="PRU00023"/>
    </source>
</evidence>
<feature type="compositionally biased region" description="Polar residues" evidence="2">
    <location>
        <begin position="1228"/>
        <end position="1242"/>
    </location>
</feature>
<keyword evidence="3" id="KW-1133">Transmembrane helix</keyword>
<reference evidence="5" key="1">
    <citation type="submission" date="2019-06" db="EMBL/GenBank/DDBJ databases">
        <authorList>
            <person name="Zheng W."/>
        </authorList>
    </citation>
    <scope>NUCLEOTIDE SEQUENCE</scope>
    <source>
        <strain evidence="5">QDHG01</strain>
    </source>
</reference>
<feature type="repeat" description="ANK" evidence="1">
    <location>
        <begin position="1577"/>
        <end position="1609"/>
    </location>
</feature>
<evidence type="ECO:0000313" key="6">
    <source>
        <dbReference type="Proteomes" id="UP000785679"/>
    </source>
</evidence>
<feature type="repeat" description="ANK" evidence="1">
    <location>
        <begin position="1469"/>
        <end position="1501"/>
    </location>
</feature>
<dbReference type="PROSITE" id="PS50088">
    <property type="entry name" value="ANK_REPEAT"/>
    <property type="match status" value="2"/>
</dbReference>
<evidence type="ECO:0000259" key="4">
    <source>
        <dbReference type="PROSITE" id="PS50112"/>
    </source>
</evidence>
<name>A0A8J8T9X2_HALGN</name>
<feature type="compositionally biased region" description="Basic and acidic residues" evidence="2">
    <location>
        <begin position="1066"/>
        <end position="1080"/>
    </location>
</feature>
<gene>
    <name evidence="5" type="ORF">FGO68_gene15621</name>
</gene>
<dbReference type="SMART" id="SM00248">
    <property type="entry name" value="ANK"/>
    <property type="match status" value="3"/>
</dbReference>
<accession>A0A8J8T9X2</accession>
<dbReference type="InterPro" id="IPR035965">
    <property type="entry name" value="PAS-like_dom_sf"/>
</dbReference>
<dbReference type="PANTHER" id="PTHR31600:SF2">
    <property type="entry name" value="GAMETE ENRICHED GENE 10 PROTEIN-RELATED"/>
    <property type="match status" value="1"/>
</dbReference>
<feature type="compositionally biased region" description="Basic and acidic residues" evidence="2">
    <location>
        <begin position="1216"/>
        <end position="1225"/>
    </location>
</feature>
<dbReference type="PROSITE" id="PS50297">
    <property type="entry name" value="ANK_REP_REGION"/>
    <property type="match status" value="2"/>
</dbReference>
<feature type="transmembrane region" description="Helical" evidence="3">
    <location>
        <begin position="1267"/>
        <end position="1291"/>
    </location>
</feature>
<comment type="caution">
    <text evidence="5">The sequence shown here is derived from an EMBL/GenBank/DDBJ whole genome shotgun (WGS) entry which is preliminary data.</text>
</comment>
<dbReference type="Gene3D" id="1.25.40.20">
    <property type="entry name" value="Ankyrin repeat-containing domain"/>
    <property type="match status" value="2"/>
</dbReference>
<dbReference type="InterPro" id="IPR052994">
    <property type="entry name" value="Tiny_macrocysts_regulators"/>
</dbReference>
<dbReference type="Proteomes" id="UP000785679">
    <property type="component" value="Unassembled WGS sequence"/>
</dbReference>
<feature type="transmembrane region" description="Helical" evidence="3">
    <location>
        <begin position="1731"/>
        <end position="1753"/>
    </location>
</feature>
<feature type="region of interest" description="Disordered" evidence="2">
    <location>
        <begin position="1066"/>
        <end position="1115"/>
    </location>
</feature>
<evidence type="ECO:0000256" key="2">
    <source>
        <dbReference type="SAM" id="MobiDB-lite"/>
    </source>
</evidence>
<evidence type="ECO:0000256" key="3">
    <source>
        <dbReference type="SAM" id="Phobius"/>
    </source>
</evidence>
<dbReference type="SUPFAM" id="SSF48403">
    <property type="entry name" value="Ankyrin repeat"/>
    <property type="match status" value="1"/>
</dbReference>
<sequence length="1796" mass="204284">MREHEAPREVSVNSIPTDEINLPEEESTLKYRFLQLFIDKSIKKFPNSVSLHIQSSYFQSTKLKNEFKAMFELMKCEMMMNPSFQNKFFIFRHRIAVESILLAMSDSNVKQGERVDPKRIYQVERLTLKLQKLQYLTASSILAFWRELLQREIDPQVLRQRGGEILRTGEHLQLALDQINAADRENIKFLLGYCIFQKMVMSNESEAFAYFERAQNIMIRQTQVKKSGKGRSGSSIGKSVNGETPIFEVNERETYGDNTACAIVILSLSADSKGIIIHANDEVTRVLGYQRKNIIGCNVNIIQPKPFSGFHDRLLKRFLDSSKRTMINHSRQSFAKSAQDYLVPVQLLIKLYPMMTDKITVIGFIQALQKIDGLDGGSAKMESTVSSGLAQSYDTADQSLKYKIHHYIITDQDGNIQCVSEGLSRETGLNKRLFLGTDGFSTTFNIKKLFHVNFQLDESEEAMLNSPEGFETVLITDSVINDANVEFLAPEELEDMRRKKGSYAVNIMHRLIEVDANIPPVDYYRIVFLPPNVESIKQSKLSTQLKGGALSPNGSGAQKQLNSSAHEKSDGDSTGFNGSDPNNNFNNGSASISSTASGHSRSTGTSITMSKVIQEFKNSISRRQTPRHLIKMGRLLGLVIIATIAISCVDFNQKLLYVAESEDLCDVLSHSHQRHTQLIQLFMNIRSYVNLANSFEDKEYQSQNLTRIDRFQYIGYLIDKQSTFVRESHDLITQNRATFLSEELSKQEKRNENLYKLTQQMTVDSDVIPFRFAMNDYLNLILQLPNATENNLTMKASIIRGSPIVQQSLDAVNGTVKSYVPTLIQRDLYFMLTNGVRSLRVMNEEAVDYVRELTYDITENHFVGTFIVIMIIGLSVSSLSLALVVYQLMKTKKSKIEILNLIAMISLDDVKYAYDCCDHFIDRFENLDESLYTYQFDKRKNNDAQYKTTIEEGKADIKESQNALLLKEGARTSQELKLKQDLIKRGGTSNPKIAKGKQFDADTGNLVNHKDIDEDQNNASSQTLYSLLLKKNPMNYNEGISADEYYRRMYNFANDCMREQVLEVGTRKSDQVEKGKEGKQNIRGVDYDDSQEEEKESIGKKNKYNKNQGKESQIEKLKASAKIKKGKLGASKEEIIDRRQTVAKNRTQQKYLAKRFDVSNQSFFNEGSQDDINISQDHTHIIDDQDAEPIRGGVKGKHRHEEGLPTDTSFAVGGGHSERKEKNDSIEESSFTGNALNDESSGSKFTQLSLDQRKAMLIRPSRDDKKVFLRMILYNSASMLLFYVYFIYLYIFHEISLSKFENIQNFTPHIFDRYNSLFLSYELLREKIMNNRTAFSVLDLQVPEGQRHLMNGMEIDEYYHETSLETERDIQRMLLLSPSSIQPLLDLETTADSPNFCEATFGSIQIQGETGMLKMSRSEEKRLKKLRSEAYSLQIATVVAAIKAAQEGSVTTLQKLTEEKVNLESGDYDKRTVLHAACAAGQYQAVKYLLEAGVHPNSIDRWGATPFDDAHAFPEIIQILKDYGGKNGIKKAKNVTRGKMQLGDYQYKGYFSAYYGNITVLNDLRKLGWNVNGQDINGRTFLAVAASQGHLETVEFLINHGANMNIRDLRGNDALDDAMREGRSEVVKYLSDEALVKNYCFFYEDGLLDNGVKQVIGVLNKKFSDIQIAIKSANNYTQLLKLLVTPAQNSTKVQTGPIELFINVQELYLHKVTEEVTIALEETYAKYNKDYASVVEEVFFIFLAFQLFSLFFFRKRQVSALREDVMQTRGLLGLVPESFFKVHQNEVGNVIKIMQN</sequence>
<feature type="domain" description="PAS" evidence="4">
    <location>
        <begin position="268"/>
        <end position="322"/>
    </location>
</feature>
<dbReference type="OrthoDB" id="194358at2759"/>
<dbReference type="SUPFAM" id="SSF55785">
    <property type="entry name" value="PYP-like sensor domain (PAS domain)"/>
    <property type="match status" value="1"/>
</dbReference>
<dbReference type="NCBIfam" id="TIGR00229">
    <property type="entry name" value="sensory_box"/>
    <property type="match status" value="1"/>
</dbReference>